<comment type="caution">
    <text evidence="1">The sequence shown here is derived from an EMBL/GenBank/DDBJ whole genome shotgun (WGS) entry which is preliminary data.</text>
</comment>
<dbReference type="EMBL" id="CM037152">
    <property type="protein sequence ID" value="KAH7834328.1"/>
    <property type="molecule type" value="Genomic_DNA"/>
</dbReference>
<proteinExistence type="predicted"/>
<organism evidence="1 2">
    <name type="scientific">Vaccinium darrowii</name>
    <dbReference type="NCBI Taxonomy" id="229202"/>
    <lineage>
        <taxon>Eukaryota</taxon>
        <taxon>Viridiplantae</taxon>
        <taxon>Streptophyta</taxon>
        <taxon>Embryophyta</taxon>
        <taxon>Tracheophyta</taxon>
        <taxon>Spermatophyta</taxon>
        <taxon>Magnoliopsida</taxon>
        <taxon>eudicotyledons</taxon>
        <taxon>Gunneridae</taxon>
        <taxon>Pentapetalae</taxon>
        <taxon>asterids</taxon>
        <taxon>Ericales</taxon>
        <taxon>Ericaceae</taxon>
        <taxon>Vaccinioideae</taxon>
        <taxon>Vaccinieae</taxon>
        <taxon>Vaccinium</taxon>
    </lineage>
</organism>
<accession>A0ACB7X103</accession>
<sequence length="1061" mass="123175">MDVNQGLDAMDDMVGMVHDTFGVPRRYGGSGDYQVPDPENIAMGMGPDEQTKIFFKLLNDAERELYPGCVMFTTLSFIVQLLHIKVLNGWTDKSFDMLLKLLKKAFPKGETLPESYYEAKKFNDSLGFTYNKYDACPQDCMLFWKEKKGLDKCDVCGSSRYKDSEVLSPDGTKKITRVAAKQVRHLPLIPRLQRRYMNSKTASLMKWHAEERTDDGKSRHPADSLAWKSFDEKHPNFASDSRNVRLGLAADGFNPFRTMSIAHSTWPVVLMTYNLPPWLCMKQPYFILSLLIDGPRSPGNKIDVYLQPLIEKLMELWIEGVLTYDAASNQMFRMYAALLWTIHDFPGYAILSGWSTKGALACPICNKDTCSLWLKYCRKHCYMGHRRFLDQGHKFRKDAISFDGTIETEPMPHQLTGDDVLKQLESIENEYGERAYLPNKRRRVVQEGRDSTTEKRPESNWRKKSIFFQLLYWKDNLIRHILDVMHIEKNFLENIIWTLLNILGKTKDNLKSRHDLQYLHIRKALHPQLRQNGKVFLPPACFTLSSADKDIFCKVLKNVKVPDGYSSNISRRVQLKERTILGLRSHDCHILMQQLLPLAVRRALPKNVCEALIELKKIFPPSFFDIMEHLPIHLAEEARIAGHVHYRWMYSIERYLLTLKKNVRNRSHPEGSIVEGYLAEECLTFCSLYLHDVESKLNRPIRNYEGEGGRGLGKMKLILLDQIACEQAHRYVLANSNAVTPYREKHIQVLKSSRSRLSERDLMRKHNEQFPEWFRDHVQQLQRAGNVDVSEEIKMLSMAPDNWARSYTGYIINGFRFHTKQREERRKTQNSGVSLTATTQSYASSRDRRPITGEVTFYGVLTDIFELHYSNNVKFVLFKCDWVDNNVGKKQDEFKFTLVNFKHLMYKQNRISDEPFILASQAEQVWYVQDPVEEDWHVVVKMTPRDLYDIPGKEAVEDEITCPQVEPYSCQQLDDTIYTHEEEVNWVRSDVDGTTIDLDANDDGSGDEYNADMDISDDEEDFDIDYDDESEDIYTDEDNDRSGDADDEDSDDEDDDDNDDN</sequence>
<evidence type="ECO:0000313" key="1">
    <source>
        <dbReference type="EMBL" id="KAH7834328.1"/>
    </source>
</evidence>
<reference evidence="1 2" key="1">
    <citation type="journal article" date="2021" name="Hortic Res">
        <title>High-quality reference genome and annotation aids understanding of berry development for evergreen blueberry (Vaccinium darrowii).</title>
        <authorList>
            <person name="Yu J."/>
            <person name="Hulse-Kemp A.M."/>
            <person name="Babiker E."/>
            <person name="Staton M."/>
        </authorList>
    </citation>
    <scope>NUCLEOTIDE SEQUENCE [LARGE SCALE GENOMIC DNA]</scope>
    <source>
        <strain evidence="2">cv. NJ 8807/NJ 8810</strain>
        <tissue evidence="1">Young leaf</tissue>
    </source>
</reference>
<gene>
    <name evidence="1" type="ORF">Vadar_014949</name>
</gene>
<evidence type="ECO:0000313" key="2">
    <source>
        <dbReference type="Proteomes" id="UP000828048"/>
    </source>
</evidence>
<dbReference type="Proteomes" id="UP000828048">
    <property type="component" value="Chromosome 2"/>
</dbReference>
<keyword evidence="2" id="KW-1185">Reference proteome</keyword>
<name>A0ACB7X103_9ERIC</name>
<protein>
    <submittedName>
        <fullName evidence="1">Uncharacterized protein</fullName>
    </submittedName>
</protein>